<evidence type="ECO:0000313" key="3">
    <source>
        <dbReference type="Proteomes" id="UP001454036"/>
    </source>
</evidence>
<feature type="compositionally biased region" description="Pro residues" evidence="1">
    <location>
        <begin position="38"/>
        <end position="50"/>
    </location>
</feature>
<proteinExistence type="predicted"/>
<name>A0AAV3QS34_LITER</name>
<comment type="caution">
    <text evidence="2">The sequence shown here is derived from an EMBL/GenBank/DDBJ whole genome shotgun (WGS) entry which is preliminary data.</text>
</comment>
<evidence type="ECO:0000313" key="2">
    <source>
        <dbReference type="EMBL" id="GAA0166909.1"/>
    </source>
</evidence>
<sequence>MNNPTEKALPPPPPLPPPPRPPLPPKSSRPPPQRKESPTPPLPPLPPPPQAILYVKSFLEDFSYTNEDDRRLPVPDPESLTWYTLLKMKNERFTMVEDVYGPRYNSNF</sequence>
<organism evidence="2 3">
    <name type="scientific">Lithospermum erythrorhizon</name>
    <name type="common">Purple gromwell</name>
    <name type="synonym">Lithospermum officinale var. erythrorhizon</name>
    <dbReference type="NCBI Taxonomy" id="34254"/>
    <lineage>
        <taxon>Eukaryota</taxon>
        <taxon>Viridiplantae</taxon>
        <taxon>Streptophyta</taxon>
        <taxon>Embryophyta</taxon>
        <taxon>Tracheophyta</taxon>
        <taxon>Spermatophyta</taxon>
        <taxon>Magnoliopsida</taxon>
        <taxon>eudicotyledons</taxon>
        <taxon>Gunneridae</taxon>
        <taxon>Pentapetalae</taxon>
        <taxon>asterids</taxon>
        <taxon>lamiids</taxon>
        <taxon>Boraginales</taxon>
        <taxon>Boraginaceae</taxon>
        <taxon>Boraginoideae</taxon>
        <taxon>Lithospermeae</taxon>
        <taxon>Lithospermum</taxon>
    </lineage>
</organism>
<evidence type="ECO:0000256" key="1">
    <source>
        <dbReference type="SAM" id="MobiDB-lite"/>
    </source>
</evidence>
<accession>A0AAV3QS34</accession>
<keyword evidence="3" id="KW-1185">Reference proteome</keyword>
<gene>
    <name evidence="2" type="ORF">LIER_40270</name>
</gene>
<dbReference type="AlphaFoldDB" id="A0AAV3QS34"/>
<protein>
    <submittedName>
        <fullName evidence="2">Uncharacterized protein</fullName>
    </submittedName>
</protein>
<feature type="region of interest" description="Disordered" evidence="1">
    <location>
        <begin position="1"/>
        <end position="50"/>
    </location>
</feature>
<feature type="compositionally biased region" description="Pro residues" evidence="1">
    <location>
        <begin position="9"/>
        <end position="31"/>
    </location>
</feature>
<dbReference type="Proteomes" id="UP001454036">
    <property type="component" value="Unassembled WGS sequence"/>
</dbReference>
<reference evidence="2 3" key="1">
    <citation type="submission" date="2024-01" db="EMBL/GenBank/DDBJ databases">
        <title>The complete chloroplast genome sequence of Lithospermum erythrorhizon: insights into the phylogenetic relationship among Boraginaceae species and the maternal lineages of purple gromwells.</title>
        <authorList>
            <person name="Okada T."/>
            <person name="Watanabe K."/>
        </authorList>
    </citation>
    <scope>NUCLEOTIDE SEQUENCE [LARGE SCALE GENOMIC DNA]</scope>
</reference>
<dbReference type="EMBL" id="BAABME010022923">
    <property type="protein sequence ID" value="GAA0166909.1"/>
    <property type="molecule type" value="Genomic_DNA"/>
</dbReference>